<dbReference type="Gene3D" id="1.20.120.290">
    <property type="entry name" value="Oxygen-evolving enhancer protein 3 (PsbQ), four-helix up-down bundle"/>
    <property type="match status" value="1"/>
</dbReference>
<dbReference type="InterPro" id="IPR023222">
    <property type="entry name" value="PsbQ-like_dom_sf"/>
</dbReference>
<organism evidence="9 10">
    <name type="scientific">Vitis vinifera</name>
    <name type="common">Grape</name>
    <dbReference type="NCBI Taxonomy" id="29760"/>
    <lineage>
        <taxon>Eukaryota</taxon>
        <taxon>Viridiplantae</taxon>
        <taxon>Streptophyta</taxon>
        <taxon>Embryophyta</taxon>
        <taxon>Tracheophyta</taxon>
        <taxon>Spermatophyta</taxon>
        <taxon>Magnoliopsida</taxon>
        <taxon>eudicotyledons</taxon>
        <taxon>Gunneridae</taxon>
        <taxon>Pentapetalae</taxon>
        <taxon>rosids</taxon>
        <taxon>Vitales</taxon>
        <taxon>Vitaceae</taxon>
        <taxon>Viteae</taxon>
        <taxon>Vitis</taxon>
    </lineage>
</organism>
<evidence type="ECO:0000256" key="2">
    <source>
        <dbReference type="ARBA" id="ARBA00022528"/>
    </source>
</evidence>
<dbReference type="Pfam" id="PF05757">
    <property type="entry name" value="PsbQ"/>
    <property type="match status" value="1"/>
</dbReference>
<keyword evidence="4" id="KW-0809">Transit peptide</keyword>
<evidence type="ECO:0000256" key="4">
    <source>
        <dbReference type="ARBA" id="ARBA00022946"/>
    </source>
</evidence>
<evidence type="ECO:0000256" key="6">
    <source>
        <dbReference type="ARBA" id="ARBA00023136"/>
    </source>
</evidence>
<evidence type="ECO:0000256" key="5">
    <source>
        <dbReference type="ARBA" id="ARBA00023078"/>
    </source>
</evidence>
<keyword evidence="2" id="KW-0150">Chloroplast</keyword>
<feature type="chain" id="PRO_5019425756" evidence="8">
    <location>
        <begin position="17"/>
        <end position="249"/>
    </location>
</feature>
<sequence length="249" mass="28417">MFYLLWGWVNWGWGNSVSLALLECLKENLFWDIIKQIALLQYNRAMALVPRFVQSSPLYLSPNFICHLKPSFLLRENPEKVPKSNFTRRIGAIATMAKVLLAREAIFNVKIANGFDFKMVAPGQTLEEAESGIRGHALALLQVKALIESEAWKDMQKALRKSSSLLKQDIYTIIQSKPGSMRPQLRKLYSNLFNNVTRVSSAYYIFFILQGESLNLHEGSSSPSELVFPRIKWFIEPCSLVTLHSKFSV</sequence>
<feature type="signal peptide" evidence="8">
    <location>
        <begin position="1"/>
        <end position="16"/>
    </location>
</feature>
<dbReference type="Proteomes" id="UP000288805">
    <property type="component" value="Unassembled WGS sequence"/>
</dbReference>
<evidence type="ECO:0000256" key="8">
    <source>
        <dbReference type="SAM" id="SignalP"/>
    </source>
</evidence>
<evidence type="ECO:0000256" key="1">
    <source>
        <dbReference type="ARBA" id="ARBA00004334"/>
    </source>
</evidence>
<evidence type="ECO:0000313" key="9">
    <source>
        <dbReference type="EMBL" id="RVW98647.1"/>
    </source>
</evidence>
<keyword evidence="5" id="KW-0793">Thylakoid</keyword>
<name>A0A438IPK4_VITVI</name>
<comment type="subcellular location">
    <subcellularLocation>
        <location evidence="1">Plastid</location>
        <location evidence="1">Chloroplast thylakoid membrane</location>
    </subcellularLocation>
</comment>
<dbReference type="GO" id="GO:0009654">
    <property type="term" value="C:photosystem II oxygen evolving complex"/>
    <property type="evidence" value="ECO:0007669"/>
    <property type="project" value="InterPro"/>
</dbReference>
<keyword evidence="8" id="KW-0732">Signal</keyword>
<evidence type="ECO:0000256" key="3">
    <source>
        <dbReference type="ARBA" id="ARBA00022640"/>
    </source>
</evidence>
<dbReference type="GO" id="GO:0005509">
    <property type="term" value="F:calcium ion binding"/>
    <property type="evidence" value="ECO:0007669"/>
    <property type="project" value="InterPro"/>
</dbReference>
<accession>A0A438IPK4</accession>
<protein>
    <submittedName>
        <fullName evidence="9">PsbQ-like protein 3, chloroplastic</fullName>
    </submittedName>
</protein>
<keyword evidence="3" id="KW-0934">Plastid</keyword>
<dbReference type="InterPro" id="IPR008797">
    <property type="entry name" value="PSII_PsbQ"/>
</dbReference>
<dbReference type="GO" id="GO:0019898">
    <property type="term" value="C:extrinsic component of membrane"/>
    <property type="evidence" value="ECO:0007669"/>
    <property type="project" value="InterPro"/>
</dbReference>
<gene>
    <name evidence="9" type="primary">PQL3</name>
    <name evidence="9" type="ORF">CK203_032213</name>
</gene>
<dbReference type="GO" id="GO:0015979">
    <property type="term" value="P:photosynthesis"/>
    <property type="evidence" value="ECO:0007669"/>
    <property type="project" value="InterPro"/>
</dbReference>
<dbReference type="SUPFAM" id="SSF101112">
    <property type="entry name" value="Oxygen-evolving enhancer protein 3"/>
    <property type="match status" value="1"/>
</dbReference>
<dbReference type="InterPro" id="IPR054099">
    <property type="entry name" value="PSII_PsbQ_pln"/>
</dbReference>
<dbReference type="EMBL" id="QGNW01000092">
    <property type="protein sequence ID" value="RVW98647.1"/>
    <property type="molecule type" value="Genomic_DNA"/>
</dbReference>
<proteinExistence type="inferred from homology"/>
<dbReference type="PANTHER" id="PTHR33399:SF6">
    <property type="entry name" value="PSBQ-LIKE PROTEIN 3, CHLOROPLASTIC"/>
    <property type="match status" value="1"/>
</dbReference>
<comment type="similarity">
    <text evidence="7">Belongs to the PsbQ family.</text>
</comment>
<evidence type="ECO:0000313" key="10">
    <source>
        <dbReference type="Proteomes" id="UP000288805"/>
    </source>
</evidence>
<evidence type="ECO:0000256" key="7">
    <source>
        <dbReference type="ARBA" id="ARBA00035649"/>
    </source>
</evidence>
<dbReference type="GO" id="GO:0009535">
    <property type="term" value="C:chloroplast thylakoid membrane"/>
    <property type="evidence" value="ECO:0007669"/>
    <property type="project" value="UniProtKB-SubCell"/>
</dbReference>
<reference evidence="9 10" key="1">
    <citation type="journal article" date="2018" name="PLoS Genet.">
        <title>Population sequencing reveals clonal diversity and ancestral inbreeding in the grapevine cultivar Chardonnay.</title>
        <authorList>
            <person name="Roach M.J."/>
            <person name="Johnson D.L."/>
            <person name="Bohlmann J."/>
            <person name="van Vuuren H.J."/>
            <person name="Jones S.J."/>
            <person name="Pretorius I.S."/>
            <person name="Schmidt S.A."/>
            <person name="Borneman A.R."/>
        </authorList>
    </citation>
    <scope>NUCLEOTIDE SEQUENCE [LARGE SCALE GENOMIC DNA]</scope>
    <source>
        <strain evidence="10">cv. Chardonnay</strain>
        <tissue evidence="9">Leaf</tissue>
    </source>
</reference>
<dbReference type="AlphaFoldDB" id="A0A438IPK4"/>
<comment type="caution">
    <text evidence="9">The sequence shown here is derived from an EMBL/GenBank/DDBJ whole genome shotgun (WGS) entry which is preliminary data.</text>
</comment>
<keyword evidence="6" id="KW-0472">Membrane</keyword>
<dbReference type="PANTHER" id="PTHR33399">
    <property type="entry name" value="OXYGEN-EVOLVING ENHANCER PROTEIN 3-1, CHLOROPLASTIC"/>
    <property type="match status" value="1"/>
</dbReference>